<dbReference type="AlphaFoldDB" id="A0A251ST94"/>
<dbReference type="EMBL" id="CM007902">
    <property type="protein sequence ID" value="OTG02040.1"/>
    <property type="molecule type" value="Genomic_DNA"/>
</dbReference>
<keyword evidence="1" id="KW-0732">Signal</keyword>
<proteinExistence type="predicted"/>
<organism evidence="2 3">
    <name type="scientific">Helianthus annuus</name>
    <name type="common">Common sunflower</name>
    <dbReference type="NCBI Taxonomy" id="4232"/>
    <lineage>
        <taxon>Eukaryota</taxon>
        <taxon>Viridiplantae</taxon>
        <taxon>Streptophyta</taxon>
        <taxon>Embryophyta</taxon>
        <taxon>Tracheophyta</taxon>
        <taxon>Spermatophyta</taxon>
        <taxon>Magnoliopsida</taxon>
        <taxon>eudicotyledons</taxon>
        <taxon>Gunneridae</taxon>
        <taxon>Pentapetalae</taxon>
        <taxon>asterids</taxon>
        <taxon>campanulids</taxon>
        <taxon>Asterales</taxon>
        <taxon>Asteraceae</taxon>
        <taxon>Asteroideae</taxon>
        <taxon>Heliantheae alliance</taxon>
        <taxon>Heliantheae</taxon>
        <taxon>Helianthus</taxon>
    </lineage>
</organism>
<protein>
    <recommendedName>
        <fullName evidence="4">Secreted protein</fullName>
    </recommendedName>
</protein>
<feature type="chain" id="PRO_5012784059" description="Secreted protein" evidence="1">
    <location>
        <begin position="27"/>
        <end position="73"/>
    </location>
</feature>
<evidence type="ECO:0000313" key="2">
    <source>
        <dbReference type="EMBL" id="OTG02040.1"/>
    </source>
</evidence>
<dbReference type="Proteomes" id="UP000215914">
    <property type="component" value="Chromosome 13"/>
</dbReference>
<evidence type="ECO:0008006" key="4">
    <source>
        <dbReference type="Google" id="ProtNLM"/>
    </source>
</evidence>
<evidence type="ECO:0000313" key="3">
    <source>
        <dbReference type="Proteomes" id="UP000215914"/>
    </source>
</evidence>
<accession>A0A251ST94</accession>
<name>A0A251ST94_HELAN</name>
<feature type="signal peptide" evidence="1">
    <location>
        <begin position="1"/>
        <end position="26"/>
    </location>
</feature>
<reference evidence="3" key="1">
    <citation type="journal article" date="2017" name="Nature">
        <title>The sunflower genome provides insights into oil metabolism, flowering and Asterid evolution.</title>
        <authorList>
            <person name="Badouin H."/>
            <person name="Gouzy J."/>
            <person name="Grassa C.J."/>
            <person name="Murat F."/>
            <person name="Staton S.E."/>
            <person name="Cottret L."/>
            <person name="Lelandais-Briere C."/>
            <person name="Owens G.L."/>
            <person name="Carrere S."/>
            <person name="Mayjonade B."/>
            <person name="Legrand L."/>
            <person name="Gill N."/>
            <person name="Kane N.C."/>
            <person name="Bowers J.E."/>
            <person name="Hubner S."/>
            <person name="Bellec A."/>
            <person name="Berard A."/>
            <person name="Berges H."/>
            <person name="Blanchet N."/>
            <person name="Boniface M.C."/>
            <person name="Brunel D."/>
            <person name="Catrice O."/>
            <person name="Chaidir N."/>
            <person name="Claudel C."/>
            <person name="Donnadieu C."/>
            <person name="Faraut T."/>
            <person name="Fievet G."/>
            <person name="Helmstetter N."/>
            <person name="King M."/>
            <person name="Knapp S.J."/>
            <person name="Lai Z."/>
            <person name="Le Paslier M.C."/>
            <person name="Lippi Y."/>
            <person name="Lorenzon L."/>
            <person name="Mandel J.R."/>
            <person name="Marage G."/>
            <person name="Marchand G."/>
            <person name="Marquand E."/>
            <person name="Bret-Mestries E."/>
            <person name="Morien E."/>
            <person name="Nambeesan S."/>
            <person name="Nguyen T."/>
            <person name="Pegot-Espagnet P."/>
            <person name="Pouilly N."/>
            <person name="Raftis F."/>
            <person name="Sallet E."/>
            <person name="Schiex T."/>
            <person name="Thomas J."/>
            <person name="Vandecasteele C."/>
            <person name="Vares D."/>
            <person name="Vear F."/>
            <person name="Vautrin S."/>
            <person name="Crespi M."/>
            <person name="Mangin B."/>
            <person name="Burke J.M."/>
            <person name="Salse J."/>
            <person name="Munos S."/>
            <person name="Vincourt P."/>
            <person name="Rieseberg L.H."/>
            <person name="Langlade N.B."/>
        </authorList>
    </citation>
    <scope>NUCLEOTIDE SEQUENCE [LARGE SCALE GENOMIC DNA]</scope>
    <source>
        <strain evidence="3">cv. SF193</strain>
    </source>
</reference>
<evidence type="ECO:0000256" key="1">
    <source>
        <dbReference type="SAM" id="SignalP"/>
    </source>
</evidence>
<gene>
    <name evidence="2" type="ORF">HannXRQ_Chr13g0408601</name>
</gene>
<keyword evidence="3" id="KW-1185">Reference proteome</keyword>
<sequence>MKILTSQFCFRVFLVLLLPSSRVSHGLRNVSRFFRDSSRNPSRDNGYSRVYEGLMNYAACTSETRRSSLNGFR</sequence>
<dbReference type="InParanoid" id="A0A251ST94"/>